<accession>A0ABU6S4I6</accession>
<dbReference type="PANTHER" id="PTHR46034">
    <property type="match status" value="1"/>
</dbReference>
<comment type="caution">
    <text evidence="2">The sequence shown here is derived from an EMBL/GenBank/DDBJ whole genome shotgun (WGS) entry which is preliminary data.</text>
</comment>
<sequence length="106" mass="12070">MRFCSGFIFYLFILTKMRFQETLLSSVFVVESYNLICDNWKLCPSLNKNKGSLFGAVLDKKIFAVGGGNGVECFSDVEMLDFDIGRWNTTQSILEKVKCLGKNFRS</sequence>
<dbReference type="Proteomes" id="UP001341840">
    <property type="component" value="Unassembled WGS sequence"/>
</dbReference>
<organism evidence="2 3">
    <name type="scientific">Stylosanthes scabra</name>
    <dbReference type="NCBI Taxonomy" id="79078"/>
    <lineage>
        <taxon>Eukaryota</taxon>
        <taxon>Viridiplantae</taxon>
        <taxon>Streptophyta</taxon>
        <taxon>Embryophyta</taxon>
        <taxon>Tracheophyta</taxon>
        <taxon>Spermatophyta</taxon>
        <taxon>Magnoliopsida</taxon>
        <taxon>eudicotyledons</taxon>
        <taxon>Gunneridae</taxon>
        <taxon>Pentapetalae</taxon>
        <taxon>rosids</taxon>
        <taxon>fabids</taxon>
        <taxon>Fabales</taxon>
        <taxon>Fabaceae</taxon>
        <taxon>Papilionoideae</taxon>
        <taxon>50 kb inversion clade</taxon>
        <taxon>dalbergioids sensu lato</taxon>
        <taxon>Dalbergieae</taxon>
        <taxon>Pterocarpus clade</taxon>
        <taxon>Stylosanthes</taxon>
    </lineage>
</organism>
<dbReference type="Pfam" id="PF01344">
    <property type="entry name" value="Kelch_1"/>
    <property type="match status" value="1"/>
</dbReference>
<reference evidence="2 3" key="1">
    <citation type="journal article" date="2023" name="Plants (Basel)">
        <title>Bridging the Gap: Combining Genomics and Transcriptomics Approaches to Understand Stylosanthes scabra, an Orphan Legume from the Brazilian Caatinga.</title>
        <authorList>
            <person name="Ferreira-Neto J.R.C."/>
            <person name="da Silva M.D."/>
            <person name="Binneck E."/>
            <person name="de Melo N.F."/>
            <person name="da Silva R.H."/>
            <person name="de Melo A.L.T.M."/>
            <person name="Pandolfi V."/>
            <person name="Bustamante F.O."/>
            <person name="Brasileiro-Vidal A.C."/>
            <person name="Benko-Iseppon A.M."/>
        </authorList>
    </citation>
    <scope>NUCLEOTIDE SEQUENCE [LARGE SCALE GENOMIC DNA]</scope>
    <source>
        <tissue evidence="2">Leaves</tissue>
    </source>
</reference>
<gene>
    <name evidence="2" type="ORF">PIB30_005606</name>
</gene>
<proteinExistence type="predicted"/>
<dbReference type="InterPro" id="IPR044832">
    <property type="entry name" value="NRP-like"/>
</dbReference>
<feature type="signal peptide" evidence="1">
    <location>
        <begin position="1"/>
        <end position="19"/>
    </location>
</feature>
<evidence type="ECO:0000313" key="2">
    <source>
        <dbReference type="EMBL" id="MED6130953.1"/>
    </source>
</evidence>
<dbReference type="PANTHER" id="PTHR46034:SF7">
    <property type="entry name" value="INFLUENZA VIRUS NS1A-BINDING PROTEIN"/>
    <property type="match status" value="1"/>
</dbReference>
<dbReference type="InterPro" id="IPR006652">
    <property type="entry name" value="Kelch_1"/>
</dbReference>
<dbReference type="SUPFAM" id="SSF117281">
    <property type="entry name" value="Kelch motif"/>
    <property type="match status" value="1"/>
</dbReference>
<dbReference type="Gene3D" id="2.120.10.80">
    <property type="entry name" value="Kelch-type beta propeller"/>
    <property type="match status" value="1"/>
</dbReference>
<protein>
    <submittedName>
        <fullName evidence="2">Uncharacterized protein</fullName>
    </submittedName>
</protein>
<dbReference type="EMBL" id="JASCZI010060426">
    <property type="protein sequence ID" value="MED6130953.1"/>
    <property type="molecule type" value="Genomic_DNA"/>
</dbReference>
<keyword evidence="1" id="KW-0732">Signal</keyword>
<evidence type="ECO:0000256" key="1">
    <source>
        <dbReference type="SAM" id="SignalP"/>
    </source>
</evidence>
<name>A0ABU6S4I6_9FABA</name>
<feature type="chain" id="PRO_5047102432" evidence="1">
    <location>
        <begin position="20"/>
        <end position="106"/>
    </location>
</feature>
<dbReference type="InterPro" id="IPR015915">
    <property type="entry name" value="Kelch-typ_b-propeller"/>
</dbReference>
<keyword evidence="3" id="KW-1185">Reference proteome</keyword>
<evidence type="ECO:0000313" key="3">
    <source>
        <dbReference type="Proteomes" id="UP001341840"/>
    </source>
</evidence>